<evidence type="ECO:0000313" key="3">
    <source>
        <dbReference type="Proteomes" id="UP000184225"/>
    </source>
</evidence>
<keyword evidence="1" id="KW-1133">Transmembrane helix</keyword>
<dbReference type="AlphaFoldDB" id="A0A1M6CXC0"/>
<protein>
    <submittedName>
        <fullName evidence="2">Uncharacterized protein</fullName>
    </submittedName>
</protein>
<dbReference type="Proteomes" id="UP000184225">
    <property type="component" value="Unassembled WGS sequence"/>
</dbReference>
<feature type="transmembrane region" description="Helical" evidence="1">
    <location>
        <begin position="12"/>
        <end position="28"/>
    </location>
</feature>
<keyword evidence="1" id="KW-0472">Membrane</keyword>
<dbReference type="EMBL" id="FQYY01000003">
    <property type="protein sequence ID" value="SHI65636.1"/>
    <property type="molecule type" value="Genomic_DNA"/>
</dbReference>
<evidence type="ECO:0000256" key="1">
    <source>
        <dbReference type="SAM" id="Phobius"/>
    </source>
</evidence>
<name>A0A1M6CXC0_9FLAO</name>
<keyword evidence="3" id="KW-1185">Reference proteome</keyword>
<gene>
    <name evidence="2" type="ORF">SAMN04488096_103205</name>
</gene>
<dbReference type="RefSeq" id="WP_073149141.1">
    <property type="nucleotide sequence ID" value="NZ_FQYY01000003.1"/>
</dbReference>
<feature type="transmembrane region" description="Helical" evidence="1">
    <location>
        <begin position="66"/>
        <end position="84"/>
    </location>
</feature>
<accession>A0A1M6CXC0</accession>
<proteinExistence type="predicted"/>
<keyword evidence="1" id="KW-0812">Transmembrane</keyword>
<sequence>MKITNIRIYRKIIFVLLVFVTVLTFLNNDTFNKYYLLISLFLLGAVLLMEILLYKKGKPILFNKDKYDVLILFVGVAFFLLYFLDIF</sequence>
<feature type="transmembrane region" description="Helical" evidence="1">
    <location>
        <begin position="34"/>
        <end position="54"/>
    </location>
</feature>
<organism evidence="2 3">
    <name type="scientific">Mesonia phycicola</name>
    <dbReference type="NCBI Taxonomy" id="579105"/>
    <lineage>
        <taxon>Bacteria</taxon>
        <taxon>Pseudomonadati</taxon>
        <taxon>Bacteroidota</taxon>
        <taxon>Flavobacteriia</taxon>
        <taxon>Flavobacteriales</taxon>
        <taxon>Flavobacteriaceae</taxon>
        <taxon>Mesonia</taxon>
    </lineage>
</organism>
<evidence type="ECO:0000313" key="2">
    <source>
        <dbReference type="EMBL" id="SHI65636.1"/>
    </source>
</evidence>
<reference evidence="2 3" key="1">
    <citation type="submission" date="2016-11" db="EMBL/GenBank/DDBJ databases">
        <authorList>
            <person name="Jaros S."/>
            <person name="Januszkiewicz K."/>
            <person name="Wedrychowicz H."/>
        </authorList>
    </citation>
    <scope>NUCLEOTIDE SEQUENCE [LARGE SCALE GENOMIC DNA]</scope>
    <source>
        <strain evidence="2 3">DSM 21425</strain>
    </source>
</reference>